<dbReference type="Proteomes" id="UP000814176">
    <property type="component" value="Unassembled WGS sequence"/>
</dbReference>
<dbReference type="InterPro" id="IPR015655">
    <property type="entry name" value="PP2C"/>
</dbReference>
<dbReference type="SUPFAM" id="SSF81606">
    <property type="entry name" value="PP2C-like"/>
    <property type="match status" value="1"/>
</dbReference>
<keyword evidence="1" id="KW-0479">Metal-binding</keyword>
<proteinExistence type="inferred from homology"/>
<reference evidence="6 7" key="1">
    <citation type="journal article" date="2021" name="Environ. Microbiol.">
        <title>Gene family expansions and transcriptome signatures uncover fungal adaptations to wood decay.</title>
        <authorList>
            <person name="Hage H."/>
            <person name="Miyauchi S."/>
            <person name="Viragh M."/>
            <person name="Drula E."/>
            <person name="Min B."/>
            <person name="Chaduli D."/>
            <person name="Navarro D."/>
            <person name="Favel A."/>
            <person name="Norest M."/>
            <person name="Lesage-Meessen L."/>
            <person name="Balint B."/>
            <person name="Merenyi Z."/>
            <person name="de Eugenio L."/>
            <person name="Morin E."/>
            <person name="Martinez A.T."/>
            <person name="Baldrian P."/>
            <person name="Stursova M."/>
            <person name="Martinez M.J."/>
            <person name="Novotny C."/>
            <person name="Magnuson J.K."/>
            <person name="Spatafora J.W."/>
            <person name="Maurice S."/>
            <person name="Pangilinan J."/>
            <person name="Andreopoulos W."/>
            <person name="LaButti K."/>
            <person name="Hundley H."/>
            <person name="Na H."/>
            <person name="Kuo A."/>
            <person name="Barry K."/>
            <person name="Lipzen A."/>
            <person name="Henrissat B."/>
            <person name="Riley R."/>
            <person name="Ahrendt S."/>
            <person name="Nagy L.G."/>
            <person name="Grigoriev I.V."/>
            <person name="Martin F."/>
            <person name="Rosso M.N."/>
        </authorList>
    </citation>
    <scope>NUCLEOTIDE SEQUENCE [LARGE SCALE GENOMIC DNA]</scope>
    <source>
        <strain evidence="6 7">CIRM-BRFM 1785</strain>
    </source>
</reference>
<dbReference type="Pfam" id="PF00481">
    <property type="entry name" value="PP2C"/>
    <property type="match status" value="1"/>
</dbReference>
<feature type="domain" description="PPM-type phosphatase" evidence="5">
    <location>
        <begin position="50"/>
        <end position="376"/>
    </location>
</feature>
<gene>
    <name evidence="6" type="ORF">C8Q71DRAFT_583514</name>
</gene>
<dbReference type="InterPro" id="IPR000222">
    <property type="entry name" value="PP2C_BS"/>
</dbReference>
<dbReference type="Gene3D" id="3.60.40.10">
    <property type="entry name" value="PPM-type phosphatase domain"/>
    <property type="match status" value="1"/>
</dbReference>
<dbReference type="EMBL" id="JADCUA010000009">
    <property type="protein sequence ID" value="KAH9837053.1"/>
    <property type="molecule type" value="Genomic_DNA"/>
</dbReference>
<keyword evidence="7" id="KW-1185">Reference proteome</keyword>
<evidence type="ECO:0000313" key="7">
    <source>
        <dbReference type="Proteomes" id="UP000814176"/>
    </source>
</evidence>
<dbReference type="PROSITE" id="PS51746">
    <property type="entry name" value="PPM_2"/>
    <property type="match status" value="1"/>
</dbReference>
<comment type="similarity">
    <text evidence="4">Belongs to the PP2C family.</text>
</comment>
<evidence type="ECO:0000313" key="6">
    <source>
        <dbReference type="EMBL" id="KAH9837053.1"/>
    </source>
</evidence>
<comment type="caution">
    <text evidence="6">The sequence shown here is derived from an EMBL/GenBank/DDBJ whole genome shotgun (WGS) entry which is preliminary data.</text>
</comment>
<dbReference type="InterPro" id="IPR036457">
    <property type="entry name" value="PPM-type-like_dom_sf"/>
</dbReference>
<evidence type="ECO:0000259" key="5">
    <source>
        <dbReference type="PROSITE" id="PS51746"/>
    </source>
</evidence>
<evidence type="ECO:0000256" key="2">
    <source>
        <dbReference type="ARBA" id="ARBA00022801"/>
    </source>
</evidence>
<dbReference type="InterPro" id="IPR001932">
    <property type="entry name" value="PPM-type_phosphatase-like_dom"/>
</dbReference>
<organism evidence="6 7">
    <name type="scientific">Rhodofomes roseus</name>
    <dbReference type="NCBI Taxonomy" id="34475"/>
    <lineage>
        <taxon>Eukaryota</taxon>
        <taxon>Fungi</taxon>
        <taxon>Dikarya</taxon>
        <taxon>Basidiomycota</taxon>
        <taxon>Agaricomycotina</taxon>
        <taxon>Agaricomycetes</taxon>
        <taxon>Polyporales</taxon>
        <taxon>Rhodofomes</taxon>
    </lineage>
</organism>
<dbReference type="PANTHER" id="PTHR47992">
    <property type="entry name" value="PROTEIN PHOSPHATASE"/>
    <property type="match status" value="1"/>
</dbReference>
<dbReference type="RefSeq" id="XP_047779222.1">
    <property type="nucleotide sequence ID" value="XM_047919512.1"/>
</dbReference>
<keyword evidence="2 4" id="KW-0378">Hydrolase</keyword>
<evidence type="ECO:0000256" key="3">
    <source>
        <dbReference type="ARBA" id="ARBA00022912"/>
    </source>
</evidence>
<dbReference type="CDD" id="cd00143">
    <property type="entry name" value="PP2Cc"/>
    <property type="match status" value="1"/>
</dbReference>
<dbReference type="SMART" id="SM00332">
    <property type="entry name" value="PP2Cc"/>
    <property type="match status" value="1"/>
</dbReference>
<sequence length="410" mass="45641">MALQLPPLLRQTRTPLFPLSRLGGIARYHDYIRFSAPNGSARIPLNSSKVIGVANSRGERGYQEDFYACSALSLDPEELRLSLKKAHHIDWDPSALPPALARQVLFAGVYDGHGGSTVSQFLRQELHGLFENVHKSQIPELYEWTLELGGYFRRWRGGALAPWIDPDAPSAQSELDLEARATLAFFEVDKALFGEHAARDCGATASVVLLQCLDNPVTPFFTAQKVALTVAHVGDTRVLLTSTKNGDVMPMTENHHVDARVEATRLRRMMGSGQSMDSFGETRWMGALANTRSLGDLKYKRFGVTPEPEVRTKLLNGPEYSHITLLSDGISSVCSDQEISDLVRGCPTPEYAAKRILRYAEDMGSDDNLTAIVVPLAGWGGMTGEDRTRDLRQYRRKQMEGSERHKPRWM</sequence>
<evidence type="ECO:0000256" key="4">
    <source>
        <dbReference type="RuleBase" id="RU003465"/>
    </source>
</evidence>
<dbReference type="PROSITE" id="PS01032">
    <property type="entry name" value="PPM_1"/>
    <property type="match status" value="1"/>
</dbReference>
<name>A0ABQ8KGT3_9APHY</name>
<keyword evidence="3 4" id="KW-0904">Protein phosphatase</keyword>
<dbReference type="GeneID" id="72000244"/>
<evidence type="ECO:0000256" key="1">
    <source>
        <dbReference type="ARBA" id="ARBA00022723"/>
    </source>
</evidence>
<accession>A0ABQ8KGT3</accession>
<protein>
    <submittedName>
        <fullName evidence="6">Protein serine/threonine phosphatase 2C</fullName>
    </submittedName>
</protein>